<evidence type="ECO:0000313" key="1">
    <source>
        <dbReference type="EMBL" id="KAK2148727.1"/>
    </source>
</evidence>
<dbReference type="AlphaFoldDB" id="A0AAD9J9J7"/>
<sequence length="78" mass="8505">MINNSAVKVLIDTGSSINLLDEETLKSLKKRPMLTKEHNPIIPYAGRPMNIRGTFTAEISGNNATVSSTVYVKGKEIS</sequence>
<protein>
    <submittedName>
        <fullName evidence="1">Uncharacterized protein</fullName>
    </submittedName>
</protein>
<comment type="caution">
    <text evidence="1">The sequence shown here is derived from an EMBL/GenBank/DDBJ whole genome shotgun (WGS) entry which is preliminary data.</text>
</comment>
<organism evidence="1 2">
    <name type="scientific">Paralvinella palmiformis</name>
    <dbReference type="NCBI Taxonomy" id="53620"/>
    <lineage>
        <taxon>Eukaryota</taxon>
        <taxon>Metazoa</taxon>
        <taxon>Spiralia</taxon>
        <taxon>Lophotrochozoa</taxon>
        <taxon>Annelida</taxon>
        <taxon>Polychaeta</taxon>
        <taxon>Sedentaria</taxon>
        <taxon>Canalipalpata</taxon>
        <taxon>Terebellida</taxon>
        <taxon>Terebelliformia</taxon>
        <taxon>Alvinellidae</taxon>
        <taxon>Paralvinella</taxon>
    </lineage>
</organism>
<dbReference type="PROSITE" id="PS00141">
    <property type="entry name" value="ASP_PROTEASE"/>
    <property type="match status" value="1"/>
</dbReference>
<proteinExistence type="predicted"/>
<dbReference type="InterPro" id="IPR021109">
    <property type="entry name" value="Peptidase_aspartic_dom_sf"/>
</dbReference>
<accession>A0AAD9J9J7</accession>
<dbReference type="GO" id="GO:0006508">
    <property type="term" value="P:proteolysis"/>
    <property type="evidence" value="ECO:0007669"/>
    <property type="project" value="InterPro"/>
</dbReference>
<dbReference type="InterPro" id="IPR001969">
    <property type="entry name" value="Aspartic_peptidase_AS"/>
</dbReference>
<name>A0AAD9J9J7_9ANNE</name>
<dbReference type="GO" id="GO:0004190">
    <property type="term" value="F:aspartic-type endopeptidase activity"/>
    <property type="evidence" value="ECO:0007669"/>
    <property type="project" value="InterPro"/>
</dbReference>
<dbReference type="CDD" id="cd00303">
    <property type="entry name" value="retropepsin_like"/>
    <property type="match status" value="1"/>
</dbReference>
<reference evidence="1" key="1">
    <citation type="journal article" date="2023" name="Mol. Biol. Evol.">
        <title>Third-Generation Sequencing Reveals the Adaptive Role of the Epigenome in Three Deep-Sea Polychaetes.</title>
        <authorList>
            <person name="Perez M."/>
            <person name="Aroh O."/>
            <person name="Sun Y."/>
            <person name="Lan Y."/>
            <person name="Juniper S.K."/>
            <person name="Young C.R."/>
            <person name="Angers B."/>
            <person name="Qian P.Y."/>
        </authorList>
    </citation>
    <scope>NUCLEOTIDE SEQUENCE</scope>
    <source>
        <strain evidence="1">P08H-3</strain>
    </source>
</reference>
<dbReference type="SUPFAM" id="SSF50630">
    <property type="entry name" value="Acid proteases"/>
    <property type="match status" value="1"/>
</dbReference>
<gene>
    <name evidence="1" type="ORF">LSH36_486g05022</name>
</gene>
<dbReference type="Gene3D" id="2.40.70.10">
    <property type="entry name" value="Acid Proteases"/>
    <property type="match status" value="1"/>
</dbReference>
<dbReference type="Proteomes" id="UP001208570">
    <property type="component" value="Unassembled WGS sequence"/>
</dbReference>
<evidence type="ECO:0000313" key="2">
    <source>
        <dbReference type="Proteomes" id="UP001208570"/>
    </source>
</evidence>
<dbReference type="EMBL" id="JAODUP010000486">
    <property type="protein sequence ID" value="KAK2148727.1"/>
    <property type="molecule type" value="Genomic_DNA"/>
</dbReference>
<keyword evidence="2" id="KW-1185">Reference proteome</keyword>